<keyword evidence="4" id="KW-1185">Reference proteome</keyword>
<dbReference type="RefSeq" id="WP_259508022.1">
    <property type="nucleotide sequence ID" value="NZ_JANLCM010000002.1"/>
</dbReference>
<accession>A0ABT2GRF1</accession>
<dbReference type="EMBL" id="JANLCM010000002">
    <property type="protein sequence ID" value="MCS5718763.1"/>
    <property type="molecule type" value="Genomic_DNA"/>
</dbReference>
<gene>
    <name evidence="3" type="ORF">N1027_11525</name>
</gene>
<dbReference type="CDD" id="cd00761">
    <property type="entry name" value="Glyco_tranf_GTA_type"/>
    <property type="match status" value="1"/>
</dbReference>
<feature type="domain" description="Glycosyltransferase 2-like" evidence="2">
    <location>
        <begin position="22"/>
        <end position="74"/>
    </location>
</feature>
<dbReference type="Pfam" id="PF00535">
    <property type="entry name" value="Glycos_transf_2"/>
    <property type="match status" value="1"/>
</dbReference>
<dbReference type="Proteomes" id="UP001165584">
    <property type="component" value="Unassembled WGS sequence"/>
</dbReference>
<evidence type="ECO:0000313" key="4">
    <source>
        <dbReference type="Proteomes" id="UP001165584"/>
    </source>
</evidence>
<evidence type="ECO:0000256" key="1">
    <source>
        <dbReference type="SAM" id="MobiDB-lite"/>
    </source>
</evidence>
<organism evidence="3 4">
    <name type="scientific">Herbiconiux aconitum</name>
    <dbReference type="NCBI Taxonomy" id="2970913"/>
    <lineage>
        <taxon>Bacteria</taxon>
        <taxon>Bacillati</taxon>
        <taxon>Actinomycetota</taxon>
        <taxon>Actinomycetes</taxon>
        <taxon>Micrococcales</taxon>
        <taxon>Microbacteriaceae</taxon>
        <taxon>Herbiconiux</taxon>
    </lineage>
</organism>
<dbReference type="PANTHER" id="PTHR43685">
    <property type="entry name" value="GLYCOSYLTRANSFERASE"/>
    <property type="match status" value="1"/>
</dbReference>
<evidence type="ECO:0000259" key="2">
    <source>
        <dbReference type="Pfam" id="PF00535"/>
    </source>
</evidence>
<dbReference type="InterPro" id="IPR050834">
    <property type="entry name" value="Glycosyltransf_2"/>
</dbReference>
<dbReference type="InterPro" id="IPR029044">
    <property type="entry name" value="Nucleotide-diphossugar_trans"/>
</dbReference>
<comment type="caution">
    <text evidence="3">The sequence shown here is derived from an EMBL/GenBank/DDBJ whole genome shotgun (WGS) entry which is preliminary data.</text>
</comment>
<protein>
    <submittedName>
        <fullName evidence="3">Glycosyltransferase</fullName>
    </submittedName>
</protein>
<evidence type="ECO:0000313" key="3">
    <source>
        <dbReference type="EMBL" id="MCS5718763.1"/>
    </source>
</evidence>
<name>A0ABT2GRF1_9MICO</name>
<dbReference type="SUPFAM" id="SSF53448">
    <property type="entry name" value="Nucleotide-diphospho-sugar transferases"/>
    <property type="match status" value="1"/>
</dbReference>
<dbReference type="Gene3D" id="3.90.550.10">
    <property type="entry name" value="Spore Coat Polysaccharide Biosynthesis Protein SpsA, Chain A"/>
    <property type="match status" value="1"/>
</dbReference>
<proteinExistence type="predicted"/>
<feature type="region of interest" description="Disordered" evidence="1">
    <location>
        <begin position="64"/>
        <end position="90"/>
    </location>
</feature>
<sequence length="90" mass="9409">MSERRRAVADGRPSGELPLEVTIVIPVKNDAARLRTCLEAIRRQTVAPDEVIVVDNASTDDSASWATACADPTGPNGRVSGGRQPPGADG</sequence>
<dbReference type="PANTHER" id="PTHR43685:SF2">
    <property type="entry name" value="GLYCOSYLTRANSFERASE 2-LIKE DOMAIN-CONTAINING PROTEIN"/>
    <property type="match status" value="1"/>
</dbReference>
<dbReference type="InterPro" id="IPR001173">
    <property type="entry name" value="Glyco_trans_2-like"/>
</dbReference>
<reference evidence="3" key="1">
    <citation type="submission" date="2022-08" db="EMBL/GenBank/DDBJ databases">
        <authorList>
            <person name="Deng Y."/>
            <person name="Han X.-F."/>
            <person name="Zhang Y.-Q."/>
        </authorList>
    </citation>
    <scope>NUCLEOTIDE SEQUENCE</scope>
    <source>
        <strain evidence="3">CPCC 205763</strain>
    </source>
</reference>